<dbReference type="Proteomes" id="UP000269148">
    <property type="component" value="Unassembled WGS sequence"/>
</dbReference>
<feature type="transmembrane region" description="Helical" evidence="1">
    <location>
        <begin position="26"/>
        <end position="48"/>
    </location>
</feature>
<comment type="caution">
    <text evidence="2">The sequence shown here is derived from an EMBL/GenBank/DDBJ whole genome shotgun (WGS) entry which is preliminary data.</text>
</comment>
<sequence length="233" mass="26913">MLMKKKFNQLVEVLYPRLKPVDQLHFFTMAIYLLCGTALFIGSSIFLYFDKDYEGVNKTIIFLLLNIVCLIFFAISIVLLKFGKRHVFIRLLPSILGFINYLLVISYISSYIRGIKPHFSVIACLSYLILNSFYQVLIIDFCKEKSTNFRSNLMYLPFGICASFVIISSIIETILNTTGNLYFIIMLVLVTIFYQLVMFEFVFATKGEKIYQEQMKKSRYGGSVSSLLKNKGN</sequence>
<dbReference type="RefSeq" id="WP_003102142.1">
    <property type="nucleotide sequence ID" value="NZ_CP010783.1"/>
</dbReference>
<evidence type="ECO:0000313" key="2">
    <source>
        <dbReference type="EMBL" id="RLU55277.1"/>
    </source>
</evidence>
<dbReference type="EMBL" id="QLQD01000075">
    <property type="protein sequence ID" value="RLU55277.1"/>
    <property type="molecule type" value="Genomic_DNA"/>
</dbReference>
<organism evidence="2 3">
    <name type="scientific">Streptococcus iniae</name>
    <name type="common">Streptococcus shiloi</name>
    <dbReference type="NCBI Taxonomy" id="1346"/>
    <lineage>
        <taxon>Bacteria</taxon>
        <taxon>Bacillati</taxon>
        <taxon>Bacillota</taxon>
        <taxon>Bacilli</taxon>
        <taxon>Lactobacillales</taxon>
        <taxon>Streptococcaceae</taxon>
        <taxon>Streptococcus</taxon>
    </lineage>
</organism>
<dbReference type="AlphaFoldDB" id="A0A1J0N108"/>
<dbReference type="GeneID" id="35766732"/>
<dbReference type="KEGG" id="siz:SI82_08790"/>
<feature type="transmembrane region" description="Helical" evidence="1">
    <location>
        <begin position="120"/>
        <end position="141"/>
    </location>
</feature>
<proteinExistence type="predicted"/>
<keyword evidence="1" id="KW-0812">Transmembrane</keyword>
<evidence type="ECO:0000313" key="3">
    <source>
        <dbReference type="Proteomes" id="UP000269148"/>
    </source>
</evidence>
<name>A0A1J0N108_STRIN</name>
<evidence type="ECO:0000256" key="1">
    <source>
        <dbReference type="SAM" id="Phobius"/>
    </source>
</evidence>
<protein>
    <submittedName>
        <fullName evidence="2">Uncharacterized protein</fullName>
    </submittedName>
</protein>
<reference evidence="2 3" key="1">
    <citation type="submission" date="2018-06" db="EMBL/GenBank/DDBJ databases">
        <title>Mutators as drivers of adaptation in pathogenic bacteria and a risk factor for host jumps and vaccine escape.</title>
        <authorList>
            <person name="Barnes A.C."/>
            <person name="Silayeva O."/>
        </authorList>
    </citation>
    <scope>NUCLEOTIDE SEQUENCE [LARGE SCALE GENOMIC DNA]</scope>
    <source>
        <strain evidence="2 3">QMA0445</strain>
    </source>
</reference>
<accession>A0A1J0N108</accession>
<gene>
    <name evidence="2" type="ORF">DIY07_08800</name>
</gene>
<feature type="transmembrane region" description="Helical" evidence="1">
    <location>
        <begin position="87"/>
        <end position="108"/>
    </location>
</feature>
<keyword evidence="1" id="KW-1133">Transmembrane helix</keyword>
<keyword evidence="1" id="KW-0472">Membrane</keyword>
<feature type="transmembrane region" description="Helical" evidence="1">
    <location>
        <begin position="153"/>
        <end position="175"/>
    </location>
</feature>
<dbReference type="STRING" id="1346.BMF34_08700"/>
<feature type="transmembrane region" description="Helical" evidence="1">
    <location>
        <begin position="181"/>
        <end position="203"/>
    </location>
</feature>
<feature type="transmembrane region" description="Helical" evidence="1">
    <location>
        <begin position="60"/>
        <end position="80"/>
    </location>
</feature>